<reference evidence="3" key="2">
    <citation type="submission" date="2020-02" db="EMBL/GenBank/DDBJ databases">
        <authorList>
            <person name="Littmann E."/>
            <person name="Sorbara M."/>
        </authorList>
    </citation>
    <scope>NUCLEOTIDE SEQUENCE</scope>
    <source>
        <strain evidence="3">MSK.1.17</strain>
    </source>
</reference>
<dbReference type="AlphaFoldDB" id="A0AAX1SKY6"/>
<name>A0AAX1SKY6_9FIRM</name>
<sequence length="54" mass="5592">MSKKGMAVLAVVLLVLVIVGALMGGVKAGTPMFQAVGAVLLVVALVMFFMKKKD</sequence>
<evidence type="ECO:0000313" key="2">
    <source>
        <dbReference type="EMBL" id="MCG4745336.1"/>
    </source>
</evidence>
<evidence type="ECO:0000313" key="5">
    <source>
        <dbReference type="Proteomes" id="UP001299608"/>
    </source>
</evidence>
<dbReference type="NCBIfam" id="TIGR01167">
    <property type="entry name" value="LPXTG_anchor"/>
    <property type="match status" value="1"/>
</dbReference>
<keyword evidence="1" id="KW-0812">Transmembrane</keyword>
<organism evidence="2 5">
    <name type="scientific">Enterocloster aldenensis</name>
    <dbReference type="NCBI Taxonomy" id="358742"/>
    <lineage>
        <taxon>Bacteria</taxon>
        <taxon>Bacillati</taxon>
        <taxon>Bacillota</taxon>
        <taxon>Clostridia</taxon>
        <taxon>Lachnospirales</taxon>
        <taxon>Lachnospiraceae</taxon>
        <taxon>Enterocloster</taxon>
    </lineage>
</organism>
<dbReference type="Proteomes" id="UP000669239">
    <property type="component" value="Unassembled WGS sequence"/>
</dbReference>
<dbReference type="EMBL" id="JAAITT010000015">
    <property type="protein sequence ID" value="NSJ49464.1"/>
    <property type="molecule type" value="Genomic_DNA"/>
</dbReference>
<comment type="caution">
    <text evidence="2">The sequence shown here is derived from an EMBL/GenBank/DDBJ whole genome shotgun (WGS) entry which is preliminary data.</text>
</comment>
<evidence type="ECO:0000313" key="3">
    <source>
        <dbReference type="EMBL" id="NSJ49464.1"/>
    </source>
</evidence>
<protein>
    <submittedName>
        <fullName evidence="2">LPXTG cell wall anchor domain-containing protein</fullName>
    </submittedName>
</protein>
<accession>A0AAX1SKY6</accession>
<dbReference type="RefSeq" id="WP_117558742.1">
    <property type="nucleotide sequence ID" value="NZ_CAXTHN010000052.1"/>
</dbReference>
<evidence type="ECO:0000313" key="4">
    <source>
        <dbReference type="Proteomes" id="UP000669239"/>
    </source>
</evidence>
<gene>
    <name evidence="3" type="ORF">G5B36_12220</name>
    <name evidence="2" type="ORF">L0N08_07940</name>
</gene>
<feature type="transmembrane region" description="Helical" evidence="1">
    <location>
        <begin position="33"/>
        <end position="50"/>
    </location>
</feature>
<keyword evidence="4" id="KW-1185">Reference proteome</keyword>
<dbReference type="Proteomes" id="UP001299608">
    <property type="component" value="Unassembled WGS sequence"/>
</dbReference>
<reference evidence="2" key="3">
    <citation type="submission" date="2022-01" db="EMBL/GenBank/DDBJ databases">
        <title>Collection of gut derived symbiotic bacterial strains cultured from healthy donors.</title>
        <authorList>
            <person name="Lin H."/>
            <person name="Kohout C."/>
            <person name="Waligurski E."/>
            <person name="Pamer E.G."/>
        </authorList>
    </citation>
    <scope>NUCLEOTIDE SEQUENCE</scope>
    <source>
        <strain evidence="2">DFI.6.55</strain>
    </source>
</reference>
<proteinExistence type="predicted"/>
<reference evidence="3 4" key="1">
    <citation type="journal article" date="2020" name="Cell Host Microbe">
        <title>Functional and Genomic Variation between Human-Derived Isolates of Lachnospiraceae Reveals Inter- and Intra-Species Diversity.</title>
        <authorList>
            <person name="Sorbara M.T."/>
            <person name="Littmann E.R."/>
            <person name="Fontana E."/>
            <person name="Moody T.U."/>
            <person name="Kohout C.E."/>
            <person name="Gjonbalaj M."/>
            <person name="Eaton V."/>
            <person name="Seok R."/>
            <person name="Leiner I.M."/>
            <person name="Pamer E.G."/>
        </authorList>
    </citation>
    <scope>NUCLEOTIDE SEQUENCE [LARGE SCALE GENOMIC DNA]</scope>
    <source>
        <strain evidence="3 4">MSK.1.17</strain>
    </source>
</reference>
<dbReference type="EMBL" id="JAKNGE010000008">
    <property type="protein sequence ID" value="MCG4745336.1"/>
    <property type="molecule type" value="Genomic_DNA"/>
</dbReference>
<keyword evidence="1" id="KW-0472">Membrane</keyword>
<evidence type="ECO:0000256" key="1">
    <source>
        <dbReference type="SAM" id="Phobius"/>
    </source>
</evidence>
<keyword evidence="1" id="KW-1133">Transmembrane helix</keyword>